<keyword evidence="5" id="KW-1185">Reference proteome</keyword>
<reference evidence="4 5" key="1">
    <citation type="journal article" date="2017" name="PLoS Biol.">
        <title>The sea cucumber genome provides insights into morphological evolution and visceral regeneration.</title>
        <authorList>
            <person name="Zhang X."/>
            <person name="Sun L."/>
            <person name="Yuan J."/>
            <person name="Sun Y."/>
            <person name="Gao Y."/>
            <person name="Zhang L."/>
            <person name="Li S."/>
            <person name="Dai H."/>
            <person name="Hamel J.F."/>
            <person name="Liu C."/>
            <person name="Yu Y."/>
            <person name="Liu S."/>
            <person name="Lin W."/>
            <person name="Guo K."/>
            <person name="Jin S."/>
            <person name="Xu P."/>
            <person name="Storey K.B."/>
            <person name="Huan P."/>
            <person name="Zhang T."/>
            <person name="Zhou Y."/>
            <person name="Zhang J."/>
            <person name="Lin C."/>
            <person name="Li X."/>
            <person name="Xing L."/>
            <person name="Huo D."/>
            <person name="Sun M."/>
            <person name="Wang L."/>
            <person name="Mercier A."/>
            <person name="Li F."/>
            <person name="Yang H."/>
            <person name="Xiang J."/>
        </authorList>
    </citation>
    <scope>NUCLEOTIDE SEQUENCE [LARGE SCALE GENOMIC DNA]</scope>
    <source>
        <strain evidence="4">Shaxun</strain>
        <tissue evidence="4">Muscle</tissue>
    </source>
</reference>
<organism evidence="4 5">
    <name type="scientific">Stichopus japonicus</name>
    <name type="common">Sea cucumber</name>
    <dbReference type="NCBI Taxonomy" id="307972"/>
    <lineage>
        <taxon>Eukaryota</taxon>
        <taxon>Metazoa</taxon>
        <taxon>Echinodermata</taxon>
        <taxon>Eleutherozoa</taxon>
        <taxon>Echinozoa</taxon>
        <taxon>Holothuroidea</taxon>
        <taxon>Aspidochirotacea</taxon>
        <taxon>Aspidochirotida</taxon>
        <taxon>Stichopodidae</taxon>
        <taxon>Apostichopus</taxon>
    </lineage>
</organism>
<evidence type="ECO:0000313" key="4">
    <source>
        <dbReference type="EMBL" id="PIK42721.1"/>
    </source>
</evidence>
<dbReference type="Pfam" id="PF16796">
    <property type="entry name" value="Microtub_bd"/>
    <property type="match status" value="1"/>
</dbReference>
<dbReference type="InterPro" id="IPR027417">
    <property type="entry name" value="P-loop_NTPase"/>
</dbReference>
<evidence type="ECO:0000259" key="3">
    <source>
        <dbReference type="Pfam" id="PF16796"/>
    </source>
</evidence>
<gene>
    <name evidence="4" type="ORF">BSL78_20445</name>
</gene>
<dbReference type="GO" id="GO:0005524">
    <property type="term" value="F:ATP binding"/>
    <property type="evidence" value="ECO:0007669"/>
    <property type="project" value="UniProtKB-KW"/>
</dbReference>
<name>A0A2G8K3Y9_STIJA</name>
<accession>A0A2G8K3Y9</accession>
<dbReference type="GO" id="GO:0008017">
    <property type="term" value="F:microtubule binding"/>
    <property type="evidence" value="ECO:0007669"/>
    <property type="project" value="InterPro"/>
</dbReference>
<proteinExistence type="predicted"/>
<sequence>KHETELQTKLKEVKLEEEKIKINFRNLENSERSFRAKKMDDLGKNYVAVVPKERSLVSIKRDDSGLTMKHSSGSYKLDHSFSIGATAREIYEKVNCYIENAIDGGDSLVVAFGTSRNNPQLCTMYGDTEWKSAILPLTYKKIFERANQLKTGKYAVKIRSRFVHVEDENDKETFILPKSTLVDTCKDPKAIPSIESKDENSIERLFLEHRESIMKGSSKQNCFVQFIINTEDENNTISTGTITLATLHAATVAKATLEKEAFKSPLEQYLSDIVHNANSRCLLLAHLNEDKDDIKEVLKVARTMTERKKSKQKGTHYSNSSFMGKSCYCVTYQLPRVQLTWFLRFG</sequence>
<evidence type="ECO:0000313" key="5">
    <source>
        <dbReference type="Proteomes" id="UP000230750"/>
    </source>
</evidence>
<dbReference type="AlphaFoldDB" id="A0A2G8K3Y9"/>
<dbReference type="SUPFAM" id="SSF52540">
    <property type="entry name" value="P-loop containing nucleoside triphosphate hydrolases"/>
    <property type="match status" value="1"/>
</dbReference>
<keyword evidence="1" id="KW-0547">Nucleotide-binding</keyword>
<dbReference type="InterPro" id="IPR031852">
    <property type="entry name" value="Vik1/Cik1_MT-bd"/>
</dbReference>
<feature type="non-terminal residue" evidence="4">
    <location>
        <position position="1"/>
    </location>
</feature>
<comment type="caution">
    <text evidence="4">The sequence shown here is derived from an EMBL/GenBank/DDBJ whole genome shotgun (WGS) entry which is preliminary data.</text>
</comment>
<dbReference type="Proteomes" id="UP000230750">
    <property type="component" value="Unassembled WGS sequence"/>
</dbReference>
<dbReference type="EMBL" id="MRZV01000910">
    <property type="protein sequence ID" value="PIK42721.1"/>
    <property type="molecule type" value="Genomic_DNA"/>
</dbReference>
<keyword evidence="2" id="KW-0067">ATP-binding</keyword>
<evidence type="ECO:0000256" key="1">
    <source>
        <dbReference type="ARBA" id="ARBA00022741"/>
    </source>
</evidence>
<dbReference type="InterPro" id="IPR036961">
    <property type="entry name" value="Kinesin_motor_dom_sf"/>
</dbReference>
<evidence type="ECO:0000256" key="2">
    <source>
        <dbReference type="ARBA" id="ARBA00022840"/>
    </source>
</evidence>
<feature type="domain" description="Spindle pole body-associated protein Vik1/Cik1 microtubule binding" evidence="3">
    <location>
        <begin position="55"/>
        <end position="169"/>
    </location>
</feature>
<dbReference type="Gene3D" id="3.40.850.10">
    <property type="entry name" value="Kinesin motor domain"/>
    <property type="match status" value="1"/>
</dbReference>
<protein>
    <submittedName>
        <fullName evidence="4">Putative kinesin-like calmodulin-binding protein-like</fullName>
    </submittedName>
</protein>